<comment type="caution">
    <text evidence="3">The sequence shown here is derived from an EMBL/GenBank/DDBJ whole genome shotgun (WGS) entry which is preliminary data.</text>
</comment>
<reference evidence="3 4" key="1">
    <citation type="submission" date="2016-11" db="EMBL/GenBank/DDBJ databases">
        <title>Description of two novel members of the family Erysipelotrichaceae: Ileibacterium lipovorans gen. nov., sp. nov. and Dubosiella newyorkensis, gen. nov., sp. nov.</title>
        <authorList>
            <person name="Cox L.M."/>
            <person name="Sohn J."/>
            <person name="Tyrrell K.L."/>
            <person name="Citron D.M."/>
            <person name="Lawson P.A."/>
            <person name="Patel N.B."/>
            <person name="Iizumi T."/>
            <person name="Perez-Perez G.I."/>
            <person name="Goldstein E.J."/>
            <person name="Blaser M.J."/>
        </authorList>
    </citation>
    <scope>NUCLEOTIDE SEQUENCE [LARGE SCALE GENOMIC DNA]</scope>
    <source>
        <strain evidence="3 4">NYU-BL-K8</strain>
    </source>
</reference>
<dbReference type="Gene3D" id="3.90.550.10">
    <property type="entry name" value="Spore Coat Polysaccharide Biosynthesis Protein SpsA, Chain A"/>
    <property type="match status" value="1"/>
</dbReference>
<evidence type="ECO:0000313" key="4">
    <source>
        <dbReference type="Proteomes" id="UP000186758"/>
    </source>
</evidence>
<feature type="transmembrane region" description="Helical" evidence="1">
    <location>
        <begin position="222"/>
        <end position="253"/>
    </location>
</feature>
<feature type="transmembrane region" description="Helical" evidence="1">
    <location>
        <begin position="265"/>
        <end position="290"/>
    </location>
</feature>
<keyword evidence="3" id="KW-0808">Transferase</keyword>
<organism evidence="3 4">
    <name type="scientific">Faecalibaculum rodentium</name>
    <dbReference type="NCBI Taxonomy" id="1702221"/>
    <lineage>
        <taxon>Bacteria</taxon>
        <taxon>Bacillati</taxon>
        <taxon>Bacillota</taxon>
        <taxon>Erysipelotrichia</taxon>
        <taxon>Erysipelotrichales</taxon>
        <taxon>Erysipelotrichaceae</taxon>
        <taxon>Faecalibaculum</taxon>
    </lineage>
</organism>
<dbReference type="CDD" id="cd04187">
    <property type="entry name" value="DPM1_like_bac"/>
    <property type="match status" value="1"/>
</dbReference>
<keyword evidence="1" id="KW-0812">Transmembrane</keyword>
<dbReference type="InterPro" id="IPR029044">
    <property type="entry name" value="Nucleotide-diphossugar_trans"/>
</dbReference>
<dbReference type="InterPro" id="IPR050256">
    <property type="entry name" value="Glycosyltransferase_2"/>
</dbReference>
<keyword evidence="1" id="KW-1133">Transmembrane helix</keyword>
<evidence type="ECO:0000256" key="1">
    <source>
        <dbReference type="SAM" id="Phobius"/>
    </source>
</evidence>
<keyword evidence="1" id="KW-0472">Membrane</keyword>
<feature type="domain" description="Glycosyltransferase 2-like" evidence="2">
    <location>
        <begin position="6"/>
        <end position="171"/>
    </location>
</feature>
<dbReference type="InterPro" id="IPR001173">
    <property type="entry name" value="Glyco_trans_2-like"/>
</dbReference>
<dbReference type="PANTHER" id="PTHR48090:SF8">
    <property type="entry name" value="GLYCOSYLTRANSFERASE CSBB-RELATED"/>
    <property type="match status" value="1"/>
</dbReference>
<protein>
    <submittedName>
        <fullName evidence="3">Glycosyltransferase</fullName>
    </submittedName>
</protein>
<accession>A0A1Q9YIY8</accession>
<sequence length="319" mass="36640">MNEIISVIVPCYNEEEALSYFYEEIVKTAKHMDVFKFEFLFVDDGSKDDTLKLLRDLSEKDIRVKYVSFSRNFGKEAAIYAGLQNSSGDYCVLMDADLQDPPALLPEMMEAIRDEGYDSAATRRVTRKGEPPIRSFFARMFYRIINRISDADIVDGARDYRLMTRQMVDTILDMKEYNRFSKGIFGWIGFNTKWIEFENIERVAGETKWSFWKLFKYSLEGITAFSVLPLQIASVFGVLFSLTAFIMIIVIILRTILFGDPVSGWPSMVCIVMLIGGVQLLSIGILGQYVSKTYLETKHRPIYICKSSNIDLKSNDNDE</sequence>
<dbReference type="AlphaFoldDB" id="A0A1Q9YIY8"/>
<dbReference type="PANTHER" id="PTHR48090">
    <property type="entry name" value="UNDECAPRENYL-PHOSPHATE 4-DEOXY-4-FORMAMIDO-L-ARABINOSE TRANSFERASE-RELATED"/>
    <property type="match status" value="1"/>
</dbReference>
<dbReference type="EMBL" id="MPJZ01000073">
    <property type="protein sequence ID" value="OLU44285.1"/>
    <property type="molecule type" value="Genomic_DNA"/>
</dbReference>
<dbReference type="RefSeq" id="WP_075885752.1">
    <property type="nucleotide sequence ID" value="NZ_CAPQAZ010000003.1"/>
</dbReference>
<dbReference type="Proteomes" id="UP000186758">
    <property type="component" value="Unassembled WGS sequence"/>
</dbReference>
<evidence type="ECO:0000313" key="3">
    <source>
        <dbReference type="EMBL" id="OLU44285.1"/>
    </source>
</evidence>
<name>A0A1Q9YIY8_9FIRM</name>
<dbReference type="GO" id="GO:0016740">
    <property type="term" value="F:transferase activity"/>
    <property type="evidence" value="ECO:0007669"/>
    <property type="project" value="UniProtKB-KW"/>
</dbReference>
<proteinExistence type="predicted"/>
<gene>
    <name evidence="3" type="ORF">BO223_08930</name>
</gene>
<evidence type="ECO:0000259" key="2">
    <source>
        <dbReference type="Pfam" id="PF00535"/>
    </source>
</evidence>
<dbReference type="GO" id="GO:0005886">
    <property type="term" value="C:plasma membrane"/>
    <property type="evidence" value="ECO:0007669"/>
    <property type="project" value="TreeGrafter"/>
</dbReference>
<dbReference type="Pfam" id="PF00535">
    <property type="entry name" value="Glycos_transf_2"/>
    <property type="match status" value="1"/>
</dbReference>
<dbReference type="SUPFAM" id="SSF53448">
    <property type="entry name" value="Nucleotide-diphospho-sugar transferases"/>
    <property type="match status" value="1"/>
</dbReference>